<dbReference type="Gene3D" id="1.10.10.60">
    <property type="entry name" value="Homeodomain-like"/>
    <property type="match status" value="2"/>
</dbReference>
<keyword evidence="10" id="KW-1185">Reference proteome</keyword>
<evidence type="ECO:0000313" key="9">
    <source>
        <dbReference type="EMBL" id="QTL99179.1"/>
    </source>
</evidence>
<evidence type="ECO:0000256" key="5">
    <source>
        <dbReference type="ARBA" id="ARBA00024867"/>
    </source>
</evidence>
<dbReference type="KEGG" id="ifn:GM661_15050"/>
<evidence type="ECO:0000256" key="4">
    <source>
        <dbReference type="ARBA" id="ARBA00023163"/>
    </source>
</evidence>
<evidence type="ECO:0000256" key="1">
    <source>
        <dbReference type="ARBA" id="ARBA00018672"/>
    </source>
</evidence>
<dbReference type="AlphaFoldDB" id="A0A8A7KHZ3"/>
<sequence>MGDKMIKTLIVEDDIFDYSHLKNMISWAEHGFLLYDVVKNGNEAVEIIDNKEIDLVITDMSMPGKDGIEIIKYIRSYYPDIKVLAISGYDDFRYVKQSLKLGALDYILKHNLTPDSLLTTLKSIKEAVVKEENSNREKEMLARQLKTGRHTLVENAINKLVKEGVESEKQARKELISLGIKLYFEKIVVVAVQLDNYDFLKEKYLDSELSDLKKSFSSMANEILKDMALAVLSFLEDGKFVILFSFKNKSSEQGIFNQVTTTVNRLRTTIKQNFNLTACFAIADICHHINRINQYYTRAEQLLKKKFYYGKDKIFYYTSANKVKSNVNFLGIKEEKELLDSIKRMDKKEMISLIRDIFDQIMESQPSINSVKLTIISFINIVNKVAKEYSIELSRFYKYGDNPYEQLYKYDTFQELKEWIINIYTDFLDYLQGKYNAQNYSGITGEAMSYVDQHYKDDINLSIVADRIGVNSSYLSRKFKKDSGQGFIQYLNYVRIREAKSLIASTNCQIKEIVPEVGFNNYNYFFKVFKGIQGMTPVEYEESIRDSKN</sequence>
<dbReference type="InterPro" id="IPR009057">
    <property type="entry name" value="Homeodomain-like_sf"/>
</dbReference>
<evidence type="ECO:0000256" key="3">
    <source>
        <dbReference type="ARBA" id="ARBA00023125"/>
    </source>
</evidence>
<evidence type="ECO:0000259" key="7">
    <source>
        <dbReference type="PROSITE" id="PS01124"/>
    </source>
</evidence>
<dbReference type="SMART" id="SM00342">
    <property type="entry name" value="HTH_ARAC"/>
    <property type="match status" value="1"/>
</dbReference>
<dbReference type="GO" id="GO:0003700">
    <property type="term" value="F:DNA-binding transcription factor activity"/>
    <property type="evidence" value="ECO:0007669"/>
    <property type="project" value="InterPro"/>
</dbReference>
<dbReference type="PANTHER" id="PTHR43280">
    <property type="entry name" value="ARAC-FAMILY TRANSCRIPTIONAL REGULATOR"/>
    <property type="match status" value="1"/>
</dbReference>
<name>A0A8A7KHZ3_9FIRM</name>
<dbReference type="PROSITE" id="PS50110">
    <property type="entry name" value="RESPONSE_REGULATORY"/>
    <property type="match status" value="1"/>
</dbReference>
<dbReference type="GO" id="GO:0000160">
    <property type="term" value="P:phosphorelay signal transduction system"/>
    <property type="evidence" value="ECO:0007669"/>
    <property type="project" value="InterPro"/>
</dbReference>
<dbReference type="SUPFAM" id="SSF52172">
    <property type="entry name" value="CheY-like"/>
    <property type="match status" value="1"/>
</dbReference>
<dbReference type="PROSITE" id="PS01124">
    <property type="entry name" value="HTH_ARAC_FAMILY_2"/>
    <property type="match status" value="1"/>
</dbReference>
<dbReference type="GO" id="GO:0043565">
    <property type="term" value="F:sequence-specific DNA binding"/>
    <property type="evidence" value="ECO:0007669"/>
    <property type="project" value="InterPro"/>
</dbReference>
<keyword evidence="3" id="KW-0238">DNA-binding</keyword>
<dbReference type="Proteomes" id="UP000665020">
    <property type="component" value="Chromosome"/>
</dbReference>
<dbReference type="InterPro" id="IPR011006">
    <property type="entry name" value="CheY-like_superfamily"/>
</dbReference>
<keyword evidence="4" id="KW-0804">Transcription</keyword>
<dbReference type="Pfam" id="PF12833">
    <property type="entry name" value="HTH_18"/>
    <property type="match status" value="1"/>
</dbReference>
<proteinExistence type="predicted"/>
<dbReference type="SMART" id="SM00448">
    <property type="entry name" value="REC"/>
    <property type="match status" value="1"/>
</dbReference>
<comment type="function">
    <text evidence="5">May play the central regulatory role in sporulation. It may be an element of the effector pathway responsible for the activation of sporulation genes in response to nutritional stress. Spo0A may act in concert with spo0H (a sigma factor) to control the expression of some genes that are critical to the sporulation process.</text>
</comment>
<dbReference type="EMBL" id="CP046640">
    <property type="protein sequence ID" value="QTL99179.1"/>
    <property type="molecule type" value="Genomic_DNA"/>
</dbReference>
<dbReference type="Gene3D" id="3.40.50.2300">
    <property type="match status" value="1"/>
</dbReference>
<keyword evidence="6" id="KW-0597">Phosphoprotein</keyword>
<dbReference type="Pfam" id="PF00072">
    <property type="entry name" value="Response_reg"/>
    <property type="match status" value="1"/>
</dbReference>
<dbReference type="CDD" id="cd17536">
    <property type="entry name" value="REC_YesN-like"/>
    <property type="match status" value="1"/>
</dbReference>
<reference evidence="9" key="1">
    <citation type="submission" date="2019-12" db="EMBL/GenBank/DDBJ databases">
        <authorList>
            <person name="zhang j."/>
            <person name="sun C.M."/>
        </authorList>
    </citation>
    <scope>NUCLEOTIDE SEQUENCE</scope>
    <source>
        <strain evidence="9">NS-1</strain>
    </source>
</reference>
<accession>A0A8A7KHZ3</accession>
<dbReference type="SUPFAM" id="SSF46689">
    <property type="entry name" value="Homeodomain-like"/>
    <property type="match status" value="2"/>
</dbReference>
<feature type="modified residue" description="4-aspartylphosphate" evidence="6">
    <location>
        <position position="59"/>
    </location>
</feature>
<evidence type="ECO:0000256" key="2">
    <source>
        <dbReference type="ARBA" id="ARBA00023015"/>
    </source>
</evidence>
<evidence type="ECO:0000256" key="6">
    <source>
        <dbReference type="PROSITE-ProRule" id="PRU00169"/>
    </source>
</evidence>
<keyword evidence="2" id="KW-0805">Transcription regulation</keyword>
<dbReference type="InterPro" id="IPR001789">
    <property type="entry name" value="Sig_transdc_resp-reg_receiver"/>
</dbReference>
<dbReference type="PANTHER" id="PTHR43280:SF28">
    <property type="entry name" value="HTH-TYPE TRANSCRIPTIONAL ACTIVATOR RHAS"/>
    <property type="match status" value="1"/>
</dbReference>
<protein>
    <recommendedName>
        <fullName evidence="1">Stage 0 sporulation protein A homolog</fullName>
    </recommendedName>
</protein>
<feature type="domain" description="HTH araC/xylS-type" evidence="7">
    <location>
        <begin position="445"/>
        <end position="543"/>
    </location>
</feature>
<evidence type="ECO:0000259" key="8">
    <source>
        <dbReference type="PROSITE" id="PS50110"/>
    </source>
</evidence>
<evidence type="ECO:0000313" key="10">
    <source>
        <dbReference type="Proteomes" id="UP000665020"/>
    </source>
</evidence>
<dbReference type="InterPro" id="IPR018060">
    <property type="entry name" value="HTH_AraC"/>
</dbReference>
<gene>
    <name evidence="9" type="ORF">GM661_15050</name>
</gene>
<feature type="domain" description="Response regulatory" evidence="8">
    <location>
        <begin position="7"/>
        <end position="124"/>
    </location>
</feature>
<organism evidence="9 10">
    <name type="scientific">Iocasia fonsfrigidae</name>
    <dbReference type="NCBI Taxonomy" id="2682810"/>
    <lineage>
        <taxon>Bacteria</taxon>
        <taxon>Bacillati</taxon>
        <taxon>Bacillota</taxon>
        <taxon>Clostridia</taxon>
        <taxon>Halanaerobiales</taxon>
        <taxon>Halanaerobiaceae</taxon>
        <taxon>Iocasia</taxon>
    </lineage>
</organism>